<dbReference type="EMBL" id="ML208306">
    <property type="protein sequence ID" value="TFK70906.1"/>
    <property type="molecule type" value="Genomic_DNA"/>
</dbReference>
<evidence type="ECO:0000313" key="1">
    <source>
        <dbReference type="EMBL" id="TFK70906.1"/>
    </source>
</evidence>
<name>A0ACD3AZU1_9AGAR</name>
<accession>A0ACD3AZU1</accession>
<sequence>MSRFTRLLSLISLVVTVSAGVIVQRDPVTPARILSADPSTISAVSIAVRIADPPVPDGYAFVFGPIDGANVAPGDVQACANECSTHSPDSVGGACQYFNMWRTLVVGLPITYNCAMYYIPTDASTATNTGVLGVLRVSSSRGYRRISYLPDGGFESYNPGAFDFIESDANWVGTSPPGGFPDATIFYDQLHARTGHSVALLGSATGVDADAGTLAPTAPLNTVEGQTYSISFFEQSLSSGPVPSIDVVWNGEPVLTVHGQESWTYYEVEVTAAGNDLLGFHGGAAPAWSFIDDVAVFAL</sequence>
<gene>
    <name evidence="1" type="ORF">BDN72DRAFT_877526</name>
</gene>
<proteinExistence type="predicted"/>
<protein>
    <submittedName>
        <fullName evidence="1">Uncharacterized protein</fullName>
    </submittedName>
</protein>
<organism evidence="1 2">
    <name type="scientific">Pluteus cervinus</name>
    <dbReference type="NCBI Taxonomy" id="181527"/>
    <lineage>
        <taxon>Eukaryota</taxon>
        <taxon>Fungi</taxon>
        <taxon>Dikarya</taxon>
        <taxon>Basidiomycota</taxon>
        <taxon>Agaricomycotina</taxon>
        <taxon>Agaricomycetes</taxon>
        <taxon>Agaricomycetidae</taxon>
        <taxon>Agaricales</taxon>
        <taxon>Pluteineae</taxon>
        <taxon>Pluteaceae</taxon>
        <taxon>Pluteus</taxon>
    </lineage>
</organism>
<reference evidence="1 2" key="1">
    <citation type="journal article" date="2019" name="Nat. Ecol. Evol.">
        <title>Megaphylogeny resolves global patterns of mushroom evolution.</title>
        <authorList>
            <person name="Varga T."/>
            <person name="Krizsan K."/>
            <person name="Foldi C."/>
            <person name="Dima B."/>
            <person name="Sanchez-Garcia M."/>
            <person name="Sanchez-Ramirez S."/>
            <person name="Szollosi G.J."/>
            <person name="Szarkandi J.G."/>
            <person name="Papp V."/>
            <person name="Albert L."/>
            <person name="Andreopoulos W."/>
            <person name="Angelini C."/>
            <person name="Antonin V."/>
            <person name="Barry K.W."/>
            <person name="Bougher N.L."/>
            <person name="Buchanan P."/>
            <person name="Buyck B."/>
            <person name="Bense V."/>
            <person name="Catcheside P."/>
            <person name="Chovatia M."/>
            <person name="Cooper J."/>
            <person name="Damon W."/>
            <person name="Desjardin D."/>
            <person name="Finy P."/>
            <person name="Geml J."/>
            <person name="Haridas S."/>
            <person name="Hughes K."/>
            <person name="Justo A."/>
            <person name="Karasinski D."/>
            <person name="Kautmanova I."/>
            <person name="Kiss B."/>
            <person name="Kocsube S."/>
            <person name="Kotiranta H."/>
            <person name="LaButti K.M."/>
            <person name="Lechner B.E."/>
            <person name="Liimatainen K."/>
            <person name="Lipzen A."/>
            <person name="Lukacs Z."/>
            <person name="Mihaltcheva S."/>
            <person name="Morgado L.N."/>
            <person name="Niskanen T."/>
            <person name="Noordeloos M.E."/>
            <person name="Ohm R.A."/>
            <person name="Ortiz-Santana B."/>
            <person name="Ovrebo C."/>
            <person name="Racz N."/>
            <person name="Riley R."/>
            <person name="Savchenko A."/>
            <person name="Shiryaev A."/>
            <person name="Soop K."/>
            <person name="Spirin V."/>
            <person name="Szebenyi C."/>
            <person name="Tomsovsky M."/>
            <person name="Tulloss R.E."/>
            <person name="Uehling J."/>
            <person name="Grigoriev I.V."/>
            <person name="Vagvolgyi C."/>
            <person name="Papp T."/>
            <person name="Martin F.M."/>
            <person name="Miettinen O."/>
            <person name="Hibbett D.S."/>
            <person name="Nagy L.G."/>
        </authorList>
    </citation>
    <scope>NUCLEOTIDE SEQUENCE [LARGE SCALE GENOMIC DNA]</scope>
    <source>
        <strain evidence="1 2">NL-1719</strain>
    </source>
</reference>
<keyword evidence="2" id="KW-1185">Reference proteome</keyword>
<dbReference type="Proteomes" id="UP000308600">
    <property type="component" value="Unassembled WGS sequence"/>
</dbReference>
<evidence type="ECO:0000313" key="2">
    <source>
        <dbReference type="Proteomes" id="UP000308600"/>
    </source>
</evidence>